<dbReference type="SUPFAM" id="SSF88723">
    <property type="entry name" value="PIN domain-like"/>
    <property type="match status" value="1"/>
</dbReference>
<organism evidence="1 2">
    <name type="scientific">Planktothrix serta PCC 8927</name>
    <dbReference type="NCBI Taxonomy" id="671068"/>
    <lineage>
        <taxon>Bacteria</taxon>
        <taxon>Bacillati</taxon>
        <taxon>Cyanobacteriota</taxon>
        <taxon>Cyanophyceae</taxon>
        <taxon>Oscillatoriophycideae</taxon>
        <taxon>Oscillatoriales</taxon>
        <taxon>Microcoleaceae</taxon>
        <taxon>Planktothrix</taxon>
    </lineage>
</organism>
<dbReference type="Proteomes" id="UP000184550">
    <property type="component" value="Unassembled WGS sequence"/>
</dbReference>
<reference evidence="1" key="1">
    <citation type="submission" date="2019-10" db="EMBL/GenBank/DDBJ databases">
        <authorList>
            <consortium name="Genoscope - CEA"/>
            <person name="William W."/>
        </authorList>
    </citation>
    <scope>NUCLEOTIDE SEQUENCE [LARGE SCALE GENOMIC DNA]</scope>
    <source>
        <strain evidence="1">BBR_PRJEB10992</strain>
    </source>
</reference>
<protein>
    <submittedName>
        <fullName evidence="1">PIN domain-containing protein</fullName>
    </submittedName>
</protein>
<proteinExistence type="predicted"/>
<evidence type="ECO:0000313" key="1">
    <source>
        <dbReference type="EMBL" id="VXD25707.1"/>
    </source>
</evidence>
<gene>
    <name evidence="1" type="ORF">PL8927_900056</name>
</gene>
<dbReference type="AlphaFoldDB" id="A0A7Z9C251"/>
<sequence length="140" mass="15809">MKKTLILDTSPLVASLDKSDRFHTWAIEIWKTTVPPFLTCEAVISEACFLLRKVSGGQDTVMALLDSGVITINFNLSYEISEIRQLMKQYNNVPMSLADACLVRMNELIPGSSVLSLDSDFRIYRKNKNEIIDLIIPDQL</sequence>
<name>A0A7Z9C251_9CYAN</name>
<dbReference type="OrthoDB" id="425811at2"/>
<accession>A0A7Z9C251</accession>
<dbReference type="InterPro" id="IPR029060">
    <property type="entry name" value="PIN-like_dom_sf"/>
</dbReference>
<dbReference type="EMBL" id="CZCU02000169">
    <property type="protein sequence ID" value="VXD25707.1"/>
    <property type="molecule type" value="Genomic_DNA"/>
</dbReference>
<dbReference type="Gene3D" id="3.40.50.1010">
    <property type="entry name" value="5'-nuclease"/>
    <property type="match status" value="1"/>
</dbReference>
<evidence type="ECO:0000313" key="2">
    <source>
        <dbReference type="Proteomes" id="UP000184550"/>
    </source>
</evidence>
<keyword evidence="2" id="KW-1185">Reference proteome</keyword>
<comment type="caution">
    <text evidence="1">The sequence shown here is derived from an EMBL/GenBank/DDBJ whole genome shotgun (WGS) entry which is preliminary data.</text>
</comment>
<dbReference type="RefSeq" id="WP_083626943.1">
    <property type="nucleotide sequence ID" value="NZ_LR734888.1"/>
</dbReference>